<dbReference type="Proteomes" id="UP000636709">
    <property type="component" value="Unassembled WGS sequence"/>
</dbReference>
<dbReference type="PANTHER" id="PTHR33086:SF51">
    <property type="entry name" value="OS06G0307900 PROTEIN"/>
    <property type="match status" value="1"/>
</dbReference>
<reference evidence="2" key="1">
    <citation type="submission" date="2020-07" db="EMBL/GenBank/DDBJ databases">
        <title>Genome sequence and genetic diversity analysis of an under-domesticated orphan crop, white fonio (Digitaria exilis).</title>
        <authorList>
            <person name="Bennetzen J.L."/>
            <person name="Chen S."/>
            <person name="Ma X."/>
            <person name="Wang X."/>
            <person name="Yssel A.E.J."/>
            <person name="Chaluvadi S.R."/>
            <person name="Johnson M."/>
            <person name="Gangashetty P."/>
            <person name="Hamidou F."/>
            <person name="Sanogo M.D."/>
            <person name="Zwaenepoel A."/>
            <person name="Wallace J."/>
            <person name="Van De Peer Y."/>
            <person name="Van Deynze A."/>
        </authorList>
    </citation>
    <scope>NUCLEOTIDE SEQUENCE</scope>
    <source>
        <tissue evidence="2">Leaves</tissue>
    </source>
</reference>
<proteinExistence type="predicted"/>
<dbReference type="InterPro" id="IPR011676">
    <property type="entry name" value="DUF1618"/>
</dbReference>
<dbReference type="Pfam" id="PF07762">
    <property type="entry name" value="DUF1618"/>
    <property type="match status" value="1"/>
</dbReference>
<dbReference type="AlphaFoldDB" id="A0A835AFE5"/>
<name>A0A835AFE5_9POAL</name>
<dbReference type="OrthoDB" id="668992at2759"/>
<accession>A0A835AFE5</accession>
<evidence type="ECO:0000259" key="1">
    <source>
        <dbReference type="Pfam" id="PF07762"/>
    </source>
</evidence>
<protein>
    <recommendedName>
        <fullName evidence="1">DUF1618 domain-containing protein</fullName>
    </recommendedName>
</protein>
<evidence type="ECO:0000313" key="2">
    <source>
        <dbReference type="EMBL" id="KAF8657529.1"/>
    </source>
</evidence>
<organism evidence="2 3">
    <name type="scientific">Digitaria exilis</name>
    <dbReference type="NCBI Taxonomy" id="1010633"/>
    <lineage>
        <taxon>Eukaryota</taxon>
        <taxon>Viridiplantae</taxon>
        <taxon>Streptophyta</taxon>
        <taxon>Embryophyta</taxon>
        <taxon>Tracheophyta</taxon>
        <taxon>Spermatophyta</taxon>
        <taxon>Magnoliopsida</taxon>
        <taxon>Liliopsida</taxon>
        <taxon>Poales</taxon>
        <taxon>Poaceae</taxon>
        <taxon>PACMAD clade</taxon>
        <taxon>Panicoideae</taxon>
        <taxon>Panicodae</taxon>
        <taxon>Paniceae</taxon>
        <taxon>Anthephorinae</taxon>
        <taxon>Digitaria</taxon>
    </lineage>
</organism>
<feature type="domain" description="DUF1618" evidence="1">
    <location>
        <begin position="186"/>
        <end position="313"/>
    </location>
</feature>
<comment type="caution">
    <text evidence="2">The sequence shown here is derived from an EMBL/GenBank/DDBJ whole genome shotgun (WGS) entry which is preliminary data.</text>
</comment>
<sequence length="430" mass="48052">METPEWVILGRIVRAVDAAAPDLALTFAPPPQVNILEAGRGAFPDPNRPDGYISAAVPLYLLAVFAVQPFEETESLGDIEGEHHLVVVRHFPNAEEDLTVPVPDRPNEIPALLNFGSVGLFSPSKGVYTIAELQVHDGNHQATLICFESGFQQWSSMLVECPLVHEDAARQWAYHGAVSIDSRFWWFDLSWGILSGNVDGEFNLVFHPLPDGRVLQDAHGDNEQNALQYRCITVSQKLIRYVEIIEGDGDDEAAATVHMWTIGSGPVGGQWEETYAMDFQAIWNDDSYAETGLPRNVLPVVSLVSPEDPNLVYFTLGLRLFCVNVPQHRVVQHGHEVYWLADNNAQLEAVGRFVLAWDLPPEDEEEDAAPVPDAEAMVVVFLFLELLCFRKFPRSSKFVVYLCLVLAEFRFQERIIMHALDLSACRCPSM</sequence>
<gene>
    <name evidence="2" type="ORF">HU200_060093</name>
</gene>
<dbReference type="PANTHER" id="PTHR33086">
    <property type="entry name" value="OS05G0468200 PROTEIN-RELATED"/>
    <property type="match status" value="1"/>
</dbReference>
<evidence type="ECO:0000313" key="3">
    <source>
        <dbReference type="Proteomes" id="UP000636709"/>
    </source>
</evidence>
<keyword evidence="3" id="KW-1185">Reference proteome</keyword>
<dbReference type="EMBL" id="JACEFO010002497">
    <property type="protein sequence ID" value="KAF8657529.1"/>
    <property type="molecule type" value="Genomic_DNA"/>
</dbReference>